<comment type="function">
    <text evidence="8">This protein is part of the stalk that links CF(0) to CF(1). It either transmits conformational changes from CF(0) to CF(1) or is implicated in proton conduction.</text>
</comment>
<comment type="subcellular location">
    <subcellularLocation>
        <location evidence="8">Cell membrane</location>
        <topology evidence="8">Peripheral membrane protein</topology>
    </subcellularLocation>
    <subcellularLocation>
        <location evidence="1">Membrane</location>
    </subcellularLocation>
</comment>
<dbReference type="NCBIfam" id="NF004401">
    <property type="entry name" value="PRK05758.2-1"/>
    <property type="match status" value="1"/>
</dbReference>
<keyword evidence="10" id="KW-1185">Reference proteome</keyword>
<dbReference type="GO" id="GO:0045259">
    <property type="term" value="C:proton-transporting ATP synthase complex"/>
    <property type="evidence" value="ECO:0007669"/>
    <property type="project" value="UniProtKB-KW"/>
</dbReference>
<dbReference type="InterPro" id="IPR000711">
    <property type="entry name" value="ATPase_OSCP/dsu"/>
</dbReference>
<organism evidence="9 10">
    <name type="scientific">Streptococcus pantholopis</name>
    <dbReference type="NCBI Taxonomy" id="1811193"/>
    <lineage>
        <taxon>Bacteria</taxon>
        <taxon>Bacillati</taxon>
        <taxon>Bacillota</taxon>
        <taxon>Bacilli</taxon>
        <taxon>Lactobacillales</taxon>
        <taxon>Streptococcaceae</taxon>
        <taxon>Streptococcus</taxon>
    </lineage>
</organism>
<keyword evidence="3 8" id="KW-1003">Cell membrane</keyword>
<evidence type="ECO:0000256" key="2">
    <source>
        <dbReference type="ARBA" id="ARBA00022448"/>
    </source>
</evidence>
<proteinExistence type="inferred from homology"/>
<dbReference type="NCBIfam" id="TIGR01145">
    <property type="entry name" value="ATP_synt_delta"/>
    <property type="match status" value="1"/>
</dbReference>
<dbReference type="KEGG" id="spat:A0O21_06055"/>
<keyword evidence="2 8" id="KW-0813">Transport</keyword>
<evidence type="ECO:0000256" key="4">
    <source>
        <dbReference type="ARBA" id="ARBA00022781"/>
    </source>
</evidence>
<dbReference type="InterPro" id="IPR026015">
    <property type="entry name" value="ATP_synth_OSCP/delta_N_sf"/>
</dbReference>
<evidence type="ECO:0000256" key="5">
    <source>
        <dbReference type="ARBA" id="ARBA00023065"/>
    </source>
</evidence>
<reference evidence="9 10" key="1">
    <citation type="journal article" date="2016" name="Int. J. Syst. Evol. Microbiol.">
        <title>Streptococcuspantholopis sp. nov., isolated from faeces of the Tibetan antelope (Pantholops hodgsonii).</title>
        <authorList>
            <person name="Bai X."/>
            <person name="Xiong Y."/>
            <person name="Lu S."/>
            <person name="Jin D."/>
            <person name="Lai X."/>
            <person name="Yang J."/>
            <person name="Niu L."/>
            <person name="Hu S."/>
            <person name="Meng X."/>
            <person name="Pu J."/>
            <person name="Ye C."/>
            <person name="Xu J."/>
        </authorList>
    </citation>
    <scope>NUCLEOTIDE SEQUENCE [LARGE SCALE GENOMIC DNA]</scope>
    <source>
        <strain evidence="9 10">TA 26</strain>
    </source>
</reference>
<comment type="function">
    <text evidence="8">F(1)F(0) ATP synthase produces ATP from ADP in the presence of a proton or sodium gradient. F-type ATPases consist of two structural domains, F(1) containing the extramembraneous catalytic core and F(0) containing the membrane proton channel, linked together by a central stalk and a peripheral stalk. During catalysis, ATP synthesis in the catalytic domain of F(1) is coupled via a rotary mechanism of the central stalk subunits to proton translocation.</text>
</comment>
<keyword evidence="8" id="KW-0139">CF(1)</keyword>
<dbReference type="Proteomes" id="UP000077317">
    <property type="component" value="Chromosome"/>
</dbReference>
<protein>
    <recommendedName>
        <fullName evidence="8">ATP synthase subunit delta</fullName>
    </recommendedName>
    <alternativeName>
        <fullName evidence="8">ATP synthase F(1) sector subunit delta</fullName>
    </alternativeName>
    <alternativeName>
        <fullName evidence="8">F-type ATPase subunit delta</fullName>
        <shortName evidence="8">F-ATPase subunit delta</shortName>
    </alternativeName>
</protein>
<dbReference type="PRINTS" id="PR00125">
    <property type="entry name" value="ATPASEDELTA"/>
</dbReference>
<dbReference type="GO" id="GO:0046933">
    <property type="term" value="F:proton-transporting ATP synthase activity, rotational mechanism"/>
    <property type="evidence" value="ECO:0007669"/>
    <property type="project" value="UniProtKB-UniRule"/>
</dbReference>
<evidence type="ECO:0000313" key="10">
    <source>
        <dbReference type="Proteomes" id="UP000077317"/>
    </source>
</evidence>
<comment type="similarity">
    <text evidence="8">Belongs to the ATPase delta chain family.</text>
</comment>
<dbReference type="SUPFAM" id="SSF47928">
    <property type="entry name" value="N-terminal domain of the delta subunit of the F1F0-ATP synthase"/>
    <property type="match status" value="1"/>
</dbReference>
<evidence type="ECO:0000256" key="3">
    <source>
        <dbReference type="ARBA" id="ARBA00022475"/>
    </source>
</evidence>
<dbReference type="HAMAP" id="MF_01416">
    <property type="entry name" value="ATP_synth_delta_bact"/>
    <property type="match status" value="1"/>
</dbReference>
<keyword evidence="5 8" id="KW-0406">Ion transport</keyword>
<dbReference type="Pfam" id="PF00213">
    <property type="entry name" value="OSCP"/>
    <property type="match status" value="1"/>
</dbReference>
<dbReference type="EMBL" id="CP014699">
    <property type="protein sequence ID" value="AND79615.1"/>
    <property type="molecule type" value="Genomic_DNA"/>
</dbReference>
<reference evidence="10" key="2">
    <citation type="submission" date="2016-03" db="EMBL/GenBank/DDBJ databases">
        <title>Streptococcus antelopensis sp. nov., isolated from the feces of the Tibetan antelope (Pantholops hodgsonii) in Hoh Xil National Nature Reserve, Qinghai, China.</title>
        <authorList>
            <person name="Bai X."/>
        </authorList>
    </citation>
    <scope>NUCLEOTIDE SEQUENCE [LARGE SCALE GENOMIC DNA]</scope>
    <source>
        <strain evidence="10">TA 26</strain>
    </source>
</reference>
<name>A0A172Q894_9STRE</name>
<evidence type="ECO:0000313" key="9">
    <source>
        <dbReference type="EMBL" id="AND79615.1"/>
    </source>
</evidence>
<dbReference type="Gene3D" id="1.10.520.20">
    <property type="entry name" value="N-terminal domain of the delta subunit of the F1F0-ATP synthase"/>
    <property type="match status" value="1"/>
</dbReference>
<dbReference type="GO" id="GO:0005886">
    <property type="term" value="C:plasma membrane"/>
    <property type="evidence" value="ECO:0007669"/>
    <property type="project" value="UniProtKB-SubCell"/>
</dbReference>
<dbReference type="AlphaFoldDB" id="A0A172Q894"/>
<dbReference type="RefSeq" id="WP_067062861.1">
    <property type="nucleotide sequence ID" value="NZ_CP014699.1"/>
</dbReference>
<accession>A0A172Q894</accession>
<dbReference type="STRING" id="1811193.A0O21_06055"/>
<dbReference type="OrthoDB" id="9802471at2"/>
<evidence type="ECO:0000256" key="7">
    <source>
        <dbReference type="ARBA" id="ARBA00023310"/>
    </source>
</evidence>
<gene>
    <name evidence="8" type="primary">atpH</name>
    <name evidence="9" type="ORF">A0O21_06055</name>
</gene>
<evidence type="ECO:0000256" key="1">
    <source>
        <dbReference type="ARBA" id="ARBA00004370"/>
    </source>
</evidence>
<evidence type="ECO:0000256" key="8">
    <source>
        <dbReference type="HAMAP-Rule" id="MF_01416"/>
    </source>
</evidence>
<keyword evidence="7 8" id="KW-0066">ATP synthesis</keyword>
<evidence type="ECO:0000256" key="6">
    <source>
        <dbReference type="ARBA" id="ARBA00023136"/>
    </source>
</evidence>
<keyword evidence="4 8" id="KW-0375">Hydrogen ion transport</keyword>
<keyword evidence="6 8" id="KW-0472">Membrane</keyword>
<dbReference type="PANTHER" id="PTHR11910">
    <property type="entry name" value="ATP SYNTHASE DELTA CHAIN"/>
    <property type="match status" value="1"/>
</dbReference>
<sequence>MNKKTQTVLERYAKSLVEVAVEQQQTEIMAEEIRTVLTVFAETDLAAVLKHDGISQSDKADLIRTFQKSASVYFSNFLEIVIQNEREAYLYEILQLVLEKLSDVTNTYDIVVTSAVALTQAQKERVLKIAADKLAVSKGRLVEKIDPSIIGGLIIDADNQVVDMSIRRQLREFKMNLK</sequence>